<comment type="caution">
    <text evidence="1">The sequence shown here is derived from an EMBL/GenBank/DDBJ whole genome shotgun (WGS) entry which is preliminary data.</text>
</comment>
<sequence length="73" mass="8064">MTNDRDALDRRSFLRSASGTATLLATVAATTPVFVSEAEAYDPGQDETKSKYQPEAPDVQAFYRTNGYETLKK</sequence>
<name>A0ABV9Z3J8_9HYPH</name>
<organism evidence="1 2">
    <name type="scientific">Flaviflagellibacter deserti</name>
    <dbReference type="NCBI Taxonomy" id="2267266"/>
    <lineage>
        <taxon>Bacteria</taxon>
        <taxon>Pseudomonadati</taxon>
        <taxon>Pseudomonadota</taxon>
        <taxon>Alphaproteobacteria</taxon>
        <taxon>Hyphomicrobiales</taxon>
        <taxon>Flaviflagellibacter</taxon>
    </lineage>
</organism>
<proteinExistence type="predicted"/>
<dbReference type="EMBL" id="JBHSJF010000006">
    <property type="protein sequence ID" value="MFC5068702.1"/>
    <property type="molecule type" value="Genomic_DNA"/>
</dbReference>
<protein>
    <submittedName>
        <fullName evidence="1">Formate dehydrogenase</fullName>
    </submittedName>
</protein>
<dbReference type="RefSeq" id="WP_114956105.1">
    <property type="nucleotide sequence ID" value="NZ_JBHSJF010000006.1"/>
</dbReference>
<dbReference type="InterPro" id="IPR006311">
    <property type="entry name" value="TAT_signal"/>
</dbReference>
<reference evidence="2" key="1">
    <citation type="journal article" date="2019" name="Int. J. Syst. Evol. Microbiol.">
        <title>The Global Catalogue of Microorganisms (GCM) 10K type strain sequencing project: providing services to taxonomists for standard genome sequencing and annotation.</title>
        <authorList>
            <consortium name="The Broad Institute Genomics Platform"/>
            <consortium name="The Broad Institute Genome Sequencing Center for Infectious Disease"/>
            <person name="Wu L."/>
            <person name="Ma J."/>
        </authorList>
    </citation>
    <scope>NUCLEOTIDE SEQUENCE [LARGE SCALE GENOMIC DNA]</scope>
    <source>
        <strain evidence="2">CGMCC 1.16444</strain>
    </source>
</reference>
<evidence type="ECO:0000313" key="2">
    <source>
        <dbReference type="Proteomes" id="UP001595796"/>
    </source>
</evidence>
<gene>
    <name evidence="1" type="ORF">ACFPFW_11850</name>
</gene>
<dbReference type="Proteomes" id="UP001595796">
    <property type="component" value="Unassembled WGS sequence"/>
</dbReference>
<accession>A0ABV9Z3J8</accession>
<evidence type="ECO:0000313" key="1">
    <source>
        <dbReference type="EMBL" id="MFC5068702.1"/>
    </source>
</evidence>
<keyword evidence="2" id="KW-1185">Reference proteome</keyword>
<dbReference type="PROSITE" id="PS51318">
    <property type="entry name" value="TAT"/>
    <property type="match status" value="1"/>
</dbReference>